<organism evidence="3 5">
    <name type="scientific">Actinobacillus seminis</name>
    <dbReference type="NCBI Taxonomy" id="722"/>
    <lineage>
        <taxon>Bacteria</taxon>
        <taxon>Pseudomonadati</taxon>
        <taxon>Pseudomonadota</taxon>
        <taxon>Gammaproteobacteria</taxon>
        <taxon>Pasteurellales</taxon>
        <taxon>Pasteurellaceae</taxon>
        <taxon>Actinobacillus</taxon>
    </lineage>
</organism>
<dbReference type="GO" id="GO:0004622">
    <property type="term" value="F:phosphatidylcholine lysophospholipase activity"/>
    <property type="evidence" value="ECO:0007669"/>
    <property type="project" value="UniProtKB-EC"/>
</dbReference>
<dbReference type="EMBL" id="NLFK01000002">
    <property type="protein sequence ID" value="OZN25599.1"/>
    <property type="molecule type" value="Genomic_DNA"/>
</dbReference>
<protein>
    <submittedName>
        <fullName evidence="3">Lysophospholipase</fullName>
        <ecNumber evidence="3">3.1.1.5</ecNumber>
    </submittedName>
</protein>
<dbReference type="OrthoDB" id="9788260at2"/>
<name>A0A263HF89_9PAST</name>
<evidence type="ECO:0000313" key="3">
    <source>
        <dbReference type="EMBL" id="SUU37724.1"/>
    </source>
</evidence>
<dbReference type="EC" id="3.1.1.5" evidence="3"/>
<evidence type="ECO:0000259" key="1">
    <source>
        <dbReference type="Pfam" id="PF12146"/>
    </source>
</evidence>
<keyword evidence="4" id="KW-1185">Reference proteome</keyword>
<dbReference type="RefSeq" id="WP_094945834.1">
    <property type="nucleotide sequence ID" value="NZ_NLFK01000002.1"/>
</dbReference>
<accession>A0A263HF89</accession>
<keyword evidence="3" id="KW-0378">Hydrolase</keyword>
<dbReference type="FunCoup" id="A0A263HF89">
    <property type="interactions" value="29"/>
</dbReference>
<dbReference type="Proteomes" id="UP000215738">
    <property type="component" value="Unassembled WGS sequence"/>
</dbReference>
<feature type="domain" description="Serine aminopeptidase S33" evidence="1">
    <location>
        <begin position="46"/>
        <end position="297"/>
    </location>
</feature>
<dbReference type="Pfam" id="PF12146">
    <property type="entry name" value="Hydrolase_4"/>
    <property type="match status" value="1"/>
</dbReference>
<evidence type="ECO:0000313" key="4">
    <source>
        <dbReference type="Proteomes" id="UP000215738"/>
    </source>
</evidence>
<proteinExistence type="predicted"/>
<sequence length="325" mass="38221">MMREPHFCQFALKELFPFAEQFPIQYVTGKKGCQIAYRHFIHPHPSVRRLVILVNGRAENILKWTEVAYDFYQQDFDVVAFDHRGQGYSQRLLSDEEKGYIDEFRFYTEDMHDIIQKVTALYAYQTQYLLAHSLGGLISAYYLANYDHQIKSAVFSSPFFGLPTEHPLRDEVIINVMMLFGQGSRYVFGKTPYKPANIHQNELSNCKTRMKWMNRINRHYPQLHLGGPTFRWVHLCSKAIHNLPKILPRIEIPLLILEAGKEKIVRNETLKKLTALLPQGEMQLIENAKHEILFERDVIRQQAFTQILRFIPNDNAEIKDKNHRE</sequence>
<dbReference type="InterPro" id="IPR051044">
    <property type="entry name" value="MAG_DAG_Lipase"/>
</dbReference>
<dbReference type="InParanoid" id="A0A263HF89"/>
<evidence type="ECO:0000313" key="5">
    <source>
        <dbReference type="Proteomes" id="UP000254507"/>
    </source>
</evidence>
<reference evidence="3 5" key="2">
    <citation type="submission" date="2018-06" db="EMBL/GenBank/DDBJ databases">
        <authorList>
            <consortium name="Pathogen Informatics"/>
            <person name="Doyle S."/>
        </authorList>
    </citation>
    <scope>NUCLEOTIDE SEQUENCE [LARGE SCALE GENOMIC DNA]</scope>
    <source>
        <strain evidence="3 5">NCTC10851</strain>
    </source>
</reference>
<dbReference type="InterPro" id="IPR022742">
    <property type="entry name" value="Hydrolase_4"/>
</dbReference>
<gene>
    <name evidence="2" type="ORF">CFY87_03120</name>
    <name evidence="3" type="ORF">NCTC10851_01710</name>
</gene>
<dbReference type="EMBL" id="UFSB01000001">
    <property type="protein sequence ID" value="SUU37724.1"/>
    <property type="molecule type" value="Genomic_DNA"/>
</dbReference>
<dbReference type="Proteomes" id="UP000254507">
    <property type="component" value="Unassembled WGS sequence"/>
</dbReference>
<dbReference type="PANTHER" id="PTHR11614">
    <property type="entry name" value="PHOSPHOLIPASE-RELATED"/>
    <property type="match status" value="1"/>
</dbReference>
<reference evidence="2 4" key="1">
    <citation type="submission" date="2017-07" db="EMBL/GenBank/DDBJ databases">
        <title>Virulence factors identified in Actinobacillus seminis.</title>
        <authorList>
            <person name="Negrete-Abascal E."/>
            <person name="Vaca-Pacheco S."/>
            <person name="Montes-Garcia F."/>
            <person name="Leyto-Gil A.M."/>
            <person name="Fragoso-Garcia E."/>
            <person name="Carvente-Garcia R."/>
            <person name="Perez-Agueros S."/>
            <person name="Castelan-Sanchez H.G."/>
            <person name="Garcia-Molina A."/>
            <person name="Villamar T.E."/>
            <person name="Vazquez-Cruz C."/>
        </authorList>
    </citation>
    <scope>NUCLEOTIDE SEQUENCE [LARGE SCALE GENOMIC DNA]</scope>
    <source>
        <strain evidence="2 4">ATCC 15768</strain>
    </source>
</reference>
<dbReference type="AlphaFoldDB" id="A0A263HF89"/>
<dbReference type="SUPFAM" id="SSF53474">
    <property type="entry name" value="alpha/beta-Hydrolases"/>
    <property type="match status" value="1"/>
</dbReference>
<dbReference type="Gene3D" id="3.40.50.1820">
    <property type="entry name" value="alpha/beta hydrolase"/>
    <property type="match status" value="1"/>
</dbReference>
<dbReference type="InterPro" id="IPR029058">
    <property type="entry name" value="AB_hydrolase_fold"/>
</dbReference>
<evidence type="ECO:0000313" key="2">
    <source>
        <dbReference type="EMBL" id="OZN25599.1"/>
    </source>
</evidence>